<organism evidence="2 3">
    <name type="scientific">Handroanthus impetiginosus</name>
    <dbReference type="NCBI Taxonomy" id="429701"/>
    <lineage>
        <taxon>Eukaryota</taxon>
        <taxon>Viridiplantae</taxon>
        <taxon>Streptophyta</taxon>
        <taxon>Embryophyta</taxon>
        <taxon>Tracheophyta</taxon>
        <taxon>Spermatophyta</taxon>
        <taxon>Magnoliopsida</taxon>
        <taxon>eudicotyledons</taxon>
        <taxon>Gunneridae</taxon>
        <taxon>Pentapetalae</taxon>
        <taxon>asterids</taxon>
        <taxon>lamiids</taxon>
        <taxon>Lamiales</taxon>
        <taxon>Bignoniaceae</taxon>
        <taxon>Crescentiina</taxon>
        <taxon>Tabebuia alliance</taxon>
        <taxon>Handroanthus</taxon>
    </lineage>
</organism>
<dbReference type="PANTHER" id="PTHR47926:SF526">
    <property type="entry name" value="PENTACOTRIPEPTIDE-REPEAT REGION OF PRORP DOMAIN-CONTAINING PROTEIN"/>
    <property type="match status" value="1"/>
</dbReference>
<dbReference type="InterPro" id="IPR046848">
    <property type="entry name" value="E_motif"/>
</dbReference>
<gene>
    <name evidence="2" type="ORF">CDL12_00231</name>
</gene>
<evidence type="ECO:0000313" key="2">
    <source>
        <dbReference type="EMBL" id="PIN27013.1"/>
    </source>
</evidence>
<dbReference type="Gene3D" id="1.25.40.10">
    <property type="entry name" value="Tetratricopeptide repeat domain"/>
    <property type="match status" value="1"/>
</dbReference>
<evidence type="ECO:0000313" key="3">
    <source>
        <dbReference type="Proteomes" id="UP000231279"/>
    </source>
</evidence>
<name>A0A2G9IB87_9LAMI</name>
<dbReference type="GO" id="GO:0009451">
    <property type="term" value="P:RNA modification"/>
    <property type="evidence" value="ECO:0007669"/>
    <property type="project" value="InterPro"/>
</dbReference>
<accession>A0A2G9IB87</accession>
<sequence>MLKNALIHMYASFGEIEAPFGVFKTMKQRTTVSWTRIVKHGYGDEAPCVCQLMESSKDSSVRPEEITFLGVPCACNHSSYVEERQHFGCMVDLLSRAGLLDKAHELVKSMPMKPNIQFRVPFLVDELDPHQATRYFLLLSNVYDAAKKWQDVVAVRRKMLDTKTRKPPGRSRIQIEESMEARFQGCFVYSVDDFVGIED</sequence>
<comment type="caution">
    <text evidence="2">The sequence shown here is derived from an EMBL/GenBank/DDBJ whole genome shotgun (WGS) entry which is preliminary data.</text>
</comment>
<dbReference type="GO" id="GO:0003723">
    <property type="term" value="F:RNA binding"/>
    <property type="evidence" value="ECO:0007669"/>
    <property type="project" value="InterPro"/>
</dbReference>
<dbReference type="InterPro" id="IPR046960">
    <property type="entry name" value="PPR_At4g14850-like_plant"/>
</dbReference>
<dbReference type="OrthoDB" id="1851890at2759"/>
<dbReference type="Pfam" id="PF01535">
    <property type="entry name" value="PPR"/>
    <property type="match status" value="2"/>
</dbReference>
<dbReference type="PANTHER" id="PTHR47926">
    <property type="entry name" value="PENTATRICOPEPTIDE REPEAT-CONTAINING PROTEIN"/>
    <property type="match status" value="1"/>
</dbReference>
<dbReference type="InterPro" id="IPR002885">
    <property type="entry name" value="PPR_rpt"/>
</dbReference>
<dbReference type="AlphaFoldDB" id="A0A2G9IB87"/>
<keyword evidence="1" id="KW-0677">Repeat</keyword>
<evidence type="ECO:0008006" key="4">
    <source>
        <dbReference type="Google" id="ProtNLM"/>
    </source>
</evidence>
<dbReference type="EMBL" id="NKXS01000019">
    <property type="protein sequence ID" value="PIN27013.1"/>
    <property type="molecule type" value="Genomic_DNA"/>
</dbReference>
<dbReference type="STRING" id="429701.A0A2G9IB87"/>
<dbReference type="Pfam" id="PF20431">
    <property type="entry name" value="E_motif"/>
    <property type="match status" value="1"/>
</dbReference>
<reference evidence="3" key="1">
    <citation type="journal article" date="2018" name="Gigascience">
        <title>Genome assembly of the Pink Ipe (Handroanthus impetiginosus, Bignoniaceae), a highly valued, ecologically keystone Neotropical timber forest tree.</title>
        <authorList>
            <person name="Silva-Junior O.B."/>
            <person name="Grattapaglia D."/>
            <person name="Novaes E."/>
            <person name="Collevatti R.G."/>
        </authorList>
    </citation>
    <scope>NUCLEOTIDE SEQUENCE [LARGE SCALE GENOMIC DNA]</scope>
    <source>
        <strain evidence="3">cv. UFG-1</strain>
    </source>
</reference>
<protein>
    <recommendedName>
        <fullName evidence="4">Pentatricopeptide repeat-containing protein</fullName>
    </recommendedName>
</protein>
<dbReference type="Proteomes" id="UP000231279">
    <property type="component" value="Unassembled WGS sequence"/>
</dbReference>
<proteinExistence type="predicted"/>
<keyword evidence="3" id="KW-1185">Reference proteome</keyword>
<dbReference type="InterPro" id="IPR011990">
    <property type="entry name" value="TPR-like_helical_dom_sf"/>
</dbReference>
<evidence type="ECO:0000256" key="1">
    <source>
        <dbReference type="ARBA" id="ARBA00022737"/>
    </source>
</evidence>